<accession>A0A8J2K5H3</accession>
<gene>
    <name evidence="2" type="ORF">AFUS01_LOCUS21948</name>
</gene>
<proteinExistence type="predicted"/>
<dbReference type="AlphaFoldDB" id="A0A8J2K5H3"/>
<organism evidence="2 3">
    <name type="scientific">Allacma fusca</name>
    <dbReference type="NCBI Taxonomy" id="39272"/>
    <lineage>
        <taxon>Eukaryota</taxon>
        <taxon>Metazoa</taxon>
        <taxon>Ecdysozoa</taxon>
        <taxon>Arthropoda</taxon>
        <taxon>Hexapoda</taxon>
        <taxon>Collembola</taxon>
        <taxon>Symphypleona</taxon>
        <taxon>Sminthuridae</taxon>
        <taxon>Allacma</taxon>
    </lineage>
</organism>
<feature type="region of interest" description="Disordered" evidence="1">
    <location>
        <begin position="68"/>
        <end position="115"/>
    </location>
</feature>
<protein>
    <submittedName>
        <fullName evidence="2">Uncharacterized protein</fullName>
    </submittedName>
</protein>
<dbReference type="EMBL" id="CAJVCH010249960">
    <property type="protein sequence ID" value="CAG7733508.1"/>
    <property type="molecule type" value="Genomic_DNA"/>
</dbReference>
<keyword evidence="3" id="KW-1185">Reference proteome</keyword>
<sequence>MLLSLLSLRPNDKEPVQYRRSHQAIRIFKSLQSAQESGPSSVTTMKGFTVLPWIFLLISVVISAATEDKDKSVEVDTTTSPDEVAPTEFRGLLEGRNSTDSDNEIIQPNPLSHRQ</sequence>
<evidence type="ECO:0000256" key="1">
    <source>
        <dbReference type="SAM" id="MobiDB-lite"/>
    </source>
</evidence>
<feature type="compositionally biased region" description="Polar residues" evidence="1">
    <location>
        <begin position="100"/>
        <end position="115"/>
    </location>
</feature>
<evidence type="ECO:0000313" key="2">
    <source>
        <dbReference type="EMBL" id="CAG7733508.1"/>
    </source>
</evidence>
<name>A0A8J2K5H3_9HEXA</name>
<reference evidence="2" key="1">
    <citation type="submission" date="2021-06" db="EMBL/GenBank/DDBJ databases">
        <authorList>
            <person name="Hodson N. C."/>
            <person name="Mongue J. A."/>
            <person name="Jaron S. K."/>
        </authorList>
    </citation>
    <scope>NUCLEOTIDE SEQUENCE</scope>
</reference>
<evidence type="ECO:0000313" key="3">
    <source>
        <dbReference type="Proteomes" id="UP000708208"/>
    </source>
</evidence>
<feature type="non-terminal residue" evidence="2">
    <location>
        <position position="1"/>
    </location>
</feature>
<dbReference type="Proteomes" id="UP000708208">
    <property type="component" value="Unassembled WGS sequence"/>
</dbReference>
<comment type="caution">
    <text evidence="2">The sequence shown here is derived from an EMBL/GenBank/DDBJ whole genome shotgun (WGS) entry which is preliminary data.</text>
</comment>